<keyword evidence="2" id="KW-0732">Signal</keyword>
<feature type="transmembrane region" description="Helical" evidence="1">
    <location>
        <begin position="599"/>
        <end position="617"/>
    </location>
</feature>
<feature type="transmembrane region" description="Helical" evidence="1">
    <location>
        <begin position="187"/>
        <end position="207"/>
    </location>
</feature>
<gene>
    <name evidence="4" type="ORF">NAES01612_LOCUS21112</name>
</gene>
<dbReference type="PANTHER" id="PTHR11161:SF0">
    <property type="entry name" value="O-ACYLTRANSFERASE LIKE PROTEIN"/>
    <property type="match status" value="1"/>
</dbReference>
<feature type="transmembrane region" description="Helical" evidence="1">
    <location>
        <begin position="701"/>
        <end position="723"/>
    </location>
</feature>
<dbReference type="InterPro" id="IPR052728">
    <property type="entry name" value="O2_lipid_transport_reg"/>
</dbReference>
<keyword evidence="1" id="KW-0812">Transmembrane</keyword>
<feature type="transmembrane region" description="Helical" evidence="1">
    <location>
        <begin position="492"/>
        <end position="515"/>
    </location>
</feature>
<feature type="transmembrane region" description="Helical" evidence="1">
    <location>
        <begin position="637"/>
        <end position="659"/>
    </location>
</feature>
<keyword evidence="1" id="KW-0472">Membrane</keyword>
<accession>A0A7S4ULK5</accession>
<feature type="chain" id="PRO_5031227521" description="Acyltransferase 3 domain-containing protein" evidence="2">
    <location>
        <begin position="19"/>
        <end position="744"/>
    </location>
</feature>
<proteinExistence type="predicted"/>
<evidence type="ECO:0000259" key="3">
    <source>
        <dbReference type="Pfam" id="PF01757"/>
    </source>
</evidence>
<feature type="transmembrane region" description="Helical" evidence="1">
    <location>
        <begin position="407"/>
        <end position="425"/>
    </location>
</feature>
<dbReference type="InterPro" id="IPR002656">
    <property type="entry name" value="Acyl_transf_3_dom"/>
</dbReference>
<feature type="transmembrane region" description="Helical" evidence="1">
    <location>
        <begin position="364"/>
        <end position="386"/>
    </location>
</feature>
<feature type="transmembrane region" description="Helical" evidence="1">
    <location>
        <begin position="671"/>
        <end position="689"/>
    </location>
</feature>
<dbReference type="PANTHER" id="PTHR11161">
    <property type="entry name" value="O-ACYLTRANSFERASE"/>
    <property type="match status" value="1"/>
</dbReference>
<dbReference type="Pfam" id="PF01757">
    <property type="entry name" value="Acyl_transf_3"/>
    <property type="match status" value="1"/>
</dbReference>
<evidence type="ECO:0000256" key="1">
    <source>
        <dbReference type="SAM" id="Phobius"/>
    </source>
</evidence>
<evidence type="ECO:0000313" key="4">
    <source>
        <dbReference type="EMBL" id="CAE2328456.1"/>
    </source>
</evidence>
<evidence type="ECO:0000256" key="2">
    <source>
        <dbReference type="SAM" id="SignalP"/>
    </source>
</evidence>
<organism evidence="4">
    <name type="scientific">Paramoeba aestuarina</name>
    <dbReference type="NCBI Taxonomy" id="180227"/>
    <lineage>
        <taxon>Eukaryota</taxon>
        <taxon>Amoebozoa</taxon>
        <taxon>Discosea</taxon>
        <taxon>Flabellinia</taxon>
        <taxon>Dactylopodida</taxon>
        <taxon>Paramoebidae</taxon>
        <taxon>Paramoeba</taxon>
    </lineage>
</organism>
<dbReference type="GO" id="GO:0016747">
    <property type="term" value="F:acyltransferase activity, transferring groups other than amino-acyl groups"/>
    <property type="evidence" value="ECO:0007669"/>
    <property type="project" value="InterPro"/>
</dbReference>
<feature type="signal peptide" evidence="2">
    <location>
        <begin position="1"/>
        <end position="18"/>
    </location>
</feature>
<reference evidence="4" key="1">
    <citation type="submission" date="2021-01" db="EMBL/GenBank/DDBJ databases">
        <authorList>
            <person name="Corre E."/>
            <person name="Pelletier E."/>
            <person name="Niang G."/>
            <person name="Scheremetjew M."/>
            <person name="Finn R."/>
            <person name="Kale V."/>
            <person name="Holt S."/>
            <person name="Cochrane G."/>
            <person name="Meng A."/>
            <person name="Brown T."/>
            <person name="Cohen L."/>
        </authorList>
    </citation>
    <scope>NUCLEOTIDE SEQUENCE</scope>
    <source>
        <strain evidence="4">SoJaBio B1-5/56/2</strain>
    </source>
</reference>
<feature type="transmembrane region" description="Helical" evidence="1">
    <location>
        <begin position="571"/>
        <end position="587"/>
    </location>
</feature>
<protein>
    <recommendedName>
        <fullName evidence="3">Acyltransferase 3 domain-containing protein</fullName>
    </recommendedName>
</protein>
<dbReference type="EMBL" id="HBKR01032091">
    <property type="protein sequence ID" value="CAE2328456.1"/>
    <property type="molecule type" value="Transcribed_RNA"/>
</dbReference>
<keyword evidence="1" id="KW-1133">Transmembrane helix</keyword>
<dbReference type="AlphaFoldDB" id="A0A7S4ULK5"/>
<feature type="transmembrane region" description="Helical" evidence="1">
    <location>
        <begin position="463"/>
        <end position="485"/>
    </location>
</feature>
<name>A0A7S4ULK5_9EUKA</name>
<feature type="domain" description="Acyltransferase 3" evidence="3">
    <location>
        <begin position="314"/>
        <end position="719"/>
    </location>
</feature>
<sequence>MTQKPCLFFLSLLLFVTASTCTKSWQLQSPYMSESDVQDELVANYNIYYNNDINNHARQQIAVAKCLSGMSAKNYDATGRLPSGILNGNMDAQGQFDECYEGGGYYTMVFGLFNIVPLASSVINIPEIPTVLRWGMCLPRNCDVPKFVEEGGIQIVSGTVSGGAYYFQSVATLKVTMSDDEPLSGGAVAFIVVISFICFLVVLGSTYDYFYVRHSDYFFGEGEKRGGGEVVPLISAEEEESNMERGKFQEIDEEEISRDGEREREEGKGEEDVIYYQRNWGKTFKDMGVASLLGFSIFISFAEFTKMKIHPQTAALDGFRVFAILWVVIGHTYIFLMYSGITNILDLGELRGRFLFQFVNNGTFSVDVFFVMSGFLMSLLMIKSLVKSGGKMQWGLILFHRWWRLSPLYYLTVFYAATLYFYMVVGPFAQVMNVSKPCSEEWYWNLLYLNNFLPEGGNQCIAWVWYLALDMQFFLLCVPIIYILFRWPRVGLGVIAVLSIASYIATMCICINKGYTINDFLLKLAGGDNDDPLNDVDSNGVDIYSDGFDNTGDNEDKNYPQDIYDAPWARVHPYFIGIIAGYIAYLYPKTFKMKLWQQCSAFLVSFFLFCFPIYISYVENWSEAASVIYITFSRTVFGLGMAGFILLCYTGNGGFINWFFSWPIFNILSKLTYACYMFHLVVMLIYFYSFRYLPYLNDMNAIMYFLAISVMTFVIAFAAHLVIELPFAALEKAILTPLMGGEKK</sequence>
<feature type="transmembrane region" description="Helical" evidence="1">
    <location>
        <begin position="319"/>
        <end position="344"/>
    </location>
</feature>